<keyword evidence="8 16" id="KW-0675">Receptor</keyword>
<dbReference type="PANTHER" id="PTHR30069:SF29">
    <property type="entry name" value="HEMOGLOBIN AND HEMOGLOBIN-HAPTOGLOBIN-BINDING PROTEIN 1-RELATED"/>
    <property type="match status" value="1"/>
</dbReference>
<accession>A6GDW2</accession>
<dbReference type="PROSITE" id="PS52016">
    <property type="entry name" value="TONB_DEPENDENT_REC_3"/>
    <property type="match status" value="1"/>
</dbReference>
<dbReference type="STRING" id="391625.PPSIR1_25071"/>
<evidence type="ECO:0000256" key="6">
    <source>
        <dbReference type="ARBA" id="ARBA00023077"/>
    </source>
</evidence>
<keyword evidence="9 10" id="KW-0998">Cell outer membrane</keyword>
<keyword evidence="2 10" id="KW-0813">Transport</keyword>
<evidence type="ECO:0000256" key="10">
    <source>
        <dbReference type="PROSITE-ProRule" id="PRU01360"/>
    </source>
</evidence>
<dbReference type="InterPro" id="IPR012910">
    <property type="entry name" value="Plug_dom"/>
</dbReference>
<keyword evidence="5 13" id="KW-0732">Signal</keyword>
<name>A6GDW2_9BACT</name>
<evidence type="ECO:0000259" key="14">
    <source>
        <dbReference type="Pfam" id="PF00593"/>
    </source>
</evidence>
<keyword evidence="4 10" id="KW-0812">Transmembrane</keyword>
<dbReference type="InterPro" id="IPR039426">
    <property type="entry name" value="TonB-dep_rcpt-like"/>
</dbReference>
<proteinExistence type="inferred from homology"/>
<gene>
    <name evidence="16" type="ORF">PPSIR1_25071</name>
</gene>
<dbReference type="InterPro" id="IPR000531">
    <property type="entry name" value="Beta-barrel_TonB"/>
</dbReference>
<evidence type="ECO:0000256" key="7">
    <source>
        <dbReference type="ARBA" id="ARBA00023136"/>
    </source>
</evidence>
<keyword evidence="6 11" id="KW-0798">TonB box</keyword>
<comment type="caution">
    <text evidence="16">The sequence shown here is derived from an EMBL/GenBank/DDBJ whole genome shotgun (WGS) entry which is preliminary data.</text>
</comment>
<evidence type="ECO:0000313" key="17">
    <source>
        <dbReference type="Proteomes" id="UP000005801"/>
    </source>
</evidence>
<dbReference type="AlphaFoldDB" id="A6GDW2"/>
<dbReference type="Gene3D" id="2.40.170.20">
    <property type="entry name" value="TonB-dependent receptor, beta-barrel domain"/>
    <property type="match status" value="1"/>
</dbReference>
<dbReference type="GO" id="GO:0044718">
    <property type="term" value="P:siderophore transmembrane transport"/>
    <property type="evidence" value="ECO:0007669"/>
    <property type="project" value="TreeGrafter"/>
</dbReference>
<dbReference type="EMBL" id="ABCS01000077">
    <property type="protein sequence ID" value="EDM75911.1"/>
    <property type="molecule type" value="Genomic_DNA"/>
</dbReference>
<keyword evidence="7 10" id="KW-0472">Membrane</keyword>
<evidence type="ECO:0000256" key="1">
    <source>
        <dbReference type="ARBA" id="ARBA00004571"/>
    </source>
</evidence>
<dbReference type="Proteomes" id="UP000005801">
    <property type="component" value="Unassembled WGS sequence"/>
</dbReference>
<keyword evidence="3 10" id="KW-1134">Transmembrane beta strand</keyword>
<evidence type="ECO:0000259" key="15">
    <source>
        <dbReference type="Pfam" id="PF07715"/>
    </source>
</evidence>
<comment type="subcellular location">
    <subcellularLocation>
        <location evidence="1 10">Cell outer membrane</location>
        <topology evidence="1 10">Multi-pass membrane protein</topology>
    </subcellularLocation>
</comment>
<feature type="domain" description="TonB-dependent receptor-like beta-barrel" evidence="14">
    <location>
        <begin position="227"/>
        <end position="694"/>
    </location>
</feature>
<dbReference type="InterPro" id="IPR036942">
    <property type="entry name" value="Beta-barrel_TonB_sf"/>
</dbReference>
<dbReference type="OrthoDB" id="338230at2"/>
<organism evidence="16 17">
    <name type="scientific">Plesiocystis pacifica SIR-1</name>
    <dbReference type="NCBI Taxonomy" id="391625"/>
    <lineage>
        <taxon>Bacteria</taxon>
        <taxon>Pseudomonadati</taxon>
        <taxon>Myxococcota</taxon>
        <taxon>Polyangia</taxon>
        <taxon>Nannocystales</taxon>
        <taxon>Nannocystaceae</taxon>
        <taxon>Plesiocystis</taxon>
    </lineage>
</organism>
<evidence type="ECO:0000256" key="5">
    <source>
        <dbReference type="ARBA" id="ARBA00022729"/>
    </source>
</evidence>
<dbReference type="SUPFAM" id="SSF56935">
    <property type="entry name" value="Porins"/>
    <property type="match status" value="1"/>
</dbReference>
<dbReference type="RefSeq" id="WP_006974902.1">
    <property type="nucleotide sequence ID" value="NZ_ABCS01000077.1"/>
</dbReference>
<dbReference type="Pfam" id="PF00593">
    <property type="entry name" value="TonB_dep_Rec_b-barrel"/>
    <property type="match status" value="1"/>
</dbReference>
<comment type="similarity">
    <text evidence="10 11">Belongs to the TonB-dependent receptor family.</text>
</comment>
<dbReference type="InterPro" id="IPR037066">
    <property type="entry name" value="Plug_dom_sf"/>
</dbReference>
<evidence type="ECO:0000256" key="8">
    <source>
        <dbReference type="ARBA" id="ARBA00023170"/>
    </source>
</evidence>
<evidence type="ECO:0000256" key="12">
    <source>
        <dbReference type="SAM" id="MobiDB-lite"/>
    </source>
</evidence>
<keyword evidence="17" id="KW-1185">Reference proteome</keyword>
<evidence type="ECO:0000256" key="11">
    <source>
        <dbReference type="RuleBase" id="RU003357"/>
    </source>
</evidence>
<sequence length="748" mass="79955">MVHALPSALLHLSLLCASPPPASPPAAVEGGEDDAAETAARPYRTEVVSDDAGDGLDAQRALSKANLGFVTAIDLRAEGPLPSDDLATVVSRAPGVTVRSIGGLGQFSAISIRGSTSLQVPVFLDGAPLTGSLSGLVDLSTAPLDALARVEVYRGHVPVRYGAAAIGGAVDLVGEVHRGPPRLWAAAGFGSFLARELRVGYAQALPGGWSVATRVGYAGARGDFPYFDDGNTPQLEADDGQARRANNHYDRGLGQLRFDHRRGPTTAAIQGLAWWKLQGIPGTAQAPASETNLRMASGRLIAKLRHAEGLGPGGYFEWVGSVAVEDRVLRDLDGEVGLSANDQRALGVDGWLSPRMRVALWRSAWLNLSAELRHERIDVDERYGADAQPGEGPVLSSGDAARSRTGLGLGLELDQWLLRRRWAVSPGLRLDAADSRFAVPEGEGEVDDEGRDERIFGVSPRLATKVKLLEGVELRASVGRYLRQPTLSELFGDRGYVVGNEGLRPEQGTKVDGGLLLDLRRPADTDAATGKRVAVFAQVVGFATWSVDRIAWIRSGPVVRAINLASTRVRGLETGLSVRARVGPGPAATRLELDAAYTFLDSRNDTPEAEQNGKPLPGRPRHSLLLRPGLAHRFAPKRRRPSLEPRVGYELEWIAGTTLDLSGRVELPPRLLHGLSASLRLADRVELGLSVRNLSDQRRVVIDPSEGPPTPYPAALSDFIGYPIPGRSVWGTLRVDFALRPSAPRGPA</sequence>
<reference evidence="16 17" key="1">
    <citation type="submission" date="2007-06" db="EMBL/GenBank/DDBJ databases">
        <authorList>
            <person name="Shimkets L."/>
            <person name="Ferriera S."/>
            <person name="Johnson J."/>
            <person name="Kravitz S."/>
            <person name="Beeson K."/>
            <person name="Sutton G."/>
            <person name="Rogers Y.-H."/>
            <person name="Friedman R."/>
            <person name="Frazier M."/>
            <person name="Venter J.C."/>
        </authorList>
    </citation>
    <scope>NUCLEOTIDE SEQUENCE [LARGE SCALE GENOMIC DNA]</scope>
    <source>
        <strain evidence="16 17">SIR-1</strain>
    </source>
</reference>
<evidence type="ECO:0000256" key="3">
    <source>
        <dbReference type="ARBA" id="ARBA00022452"/>
    </source>
</evidence>
<dbReference type="Pfam" id="PF07715">
    <property type="entry name" value="Plug"/>
    <property type="match status" value="1"/>
</dbReference>
<evidence type="ECO:0000256" key="9">
    <source>
        <dbReference type="ARBA" id="ARBA00023237"/>
    </source>
</evidence>
<feature type="domain" description="TonB-dependent receptor plug" evidence="15">
    <location>
        <begin position="82"/>
        <end position="169"/>
    </location>
</feature>
<dbReference type="eggNOG" id="COG4206">
    <property type="taxonomic scope" value="Bacteria"/>
</dbReference>
<dbReference type="Gene3D" id="2.170.130.10">
    <property type="entry name" value="TonB-dependent receptor, plug domain"/>
    <property type="match status" value="1"/>
</dbReference>
<dbReference type="PANTHER" id="PTHR30069">
    <property type="entry name" value="TONB-DEPENDENT OUTER MEMBRANE RECEPTOR"/>
    <property type="match status" value="1"/>
</dbReference>
<evidence type="ECO:0000313" key="16">
    <source>
        <dbReference type="EMBL" id="EDM75911.1"/>
    </source>
</evidence>
<protein>
    <submittedName>
        <fullName evidence="16">TonB-dependent receptor</fullName>
    </submittedName>
</protein>
<dbReference type="GO" id="GO:0009279">
    <property type="term" value="C:cell outer membrane"/>
    <property type="evidence" value="ECO:0007669"/>
    <property type="project" value="UniProtKB-SubCell"/>
</dbReference>
<feature type="chain" id="PRO_5002697342" evidence="13">
    <location>
        <begin position="23"/>
        <end position="748"/>
    </location>
</feature>
<feature type="region of interest" description="Disordered" evidence="12">
    <location>
        <begin position="602"/>
        <end position="621"/>
    </location>
</feature>
<evidence type="ECO:0000256" key="13">
    <source>
        <dbReference type="SAM" id="SignalP"/>
    </source>
</evidence>
<evidence type="ECO:0000256" key="4">
    <source>
        <dbReference type="ARBA" id="ARBA00022692"/>
    </source>
</evidence>
<feature type="signal peptide" evidence="13">
    <location>
        <begin position="1"/>
        <end position="22"/>
    </location>
</feature>
<dbReference type="GO" id="GO:0015344">
    <property type="term" value="F:siderophore uptake transmembrane transporter activity"/>
    <property type="evidence" value="ECO:0007669"/>
    <property type="project" value="TreeGrafter"/>
</dbReference>
<evidence type="ECO:0000256" key="2">
    <source>
        <dbReference type="ARBA" id="ARBA00022448"/>
    </source>
</evidence>